<feature type="domain" description="Chorismate-utilising enzyme C-terminal" evidence="1">
    <location>
        <begin position="103"/>
        <end position="362"/>
    </location>
</feature>
<reference evidence="2 3" key="1">
    <citation type="submission" date="2017-01" db="EMBL/GenBank/DDBJ databases">
        <title>Complete genome of Lacinutrix venerupis DOK2-8 isolated from seawater in Dokdo.</title>
        <authorList>
            <person name="Chi W.-J."/>
            <person name="Kim J.H."/>
        </authorList>
    </citation>
    <scope>NUCLEOTIDE SEQUENCE [LARGE SCALE GENOMIC DNA]</scope>
    <source>
        <strain evidence="2 3">DOK2-8</strain>
    </source>
</reference>
<organism evidence="2 3">
    <name type="scientific">Lacinutrix venerupis</name>
    <dbReference type="NCBI Taxonomy" id="1486034"/>
    <lineage>
        <taxon>Bacteria</taxon>
        <taxon>Pseudomonadati</taxon>
        <taxon>Bacteroidota</taxon>
        <taxon>Flavobacteriia</taxon>
        <taxon>Flavobacteriales</taxon>
        <taxon>Flavobacteriaceae</taxon>
        <taxon>Lacinutrix</taxon>
    </lineage>
</organism>
<evidence type="ECO:0000259" key="1">
    <source>
        <dbReference type="Pfam" id="PF00425"/>
    </source>
</evidence>
<evidence type="ECO:0000313" key="3">
    <source>
        <dbReference type="Proteomes" id="UP000187506"/>
    </source>
</evidence>
<dbReference type="EMBL" id="CP019352">
    <property type="protein sequence ID" value="APY00435.1"/>
    <property type="molecule type" value="Genomic_DNA"/>
</dbReference>
<accession>A0AAC9LL61</accession>
<dbReference type="Gene3D" id="3.60.120.10">
    <property type="entry name" value="Anthranilate synthase"/>
    <property type="match status" value="1"/>
</dbReference>
<gene>
    <name evidence="2" type="ORF">BWR22_08920</name>
</gene>
<dbReference type="Proteomes" id="UP000187506">
    <property type="component" value="Chromosome"/>
</dbReference>
<dbReference type="Pfam" id="PF00425">
    <property type="entry name" value="Chorismate_bind"/>
    <property type="match status" value="1"/>
</dbReference>
<dbReference type="SUPFAM" id="SSF56322">
    <property type="entry name" value="ADC synthase"/>
    <property type="match status" value="1"/>
</dbReference>
<name>A0AAC9LL61_9FLAO</name>
<dbReference type="AlphaFoldDB" id="A0AAC9LL61"/>
<sequence length="371" mass="42410">MSQEEFLKSAQNQFDDALPFVIYRKPNTLVVKGLFQNNDTVYTSENLTENGFVFSPFNSEKKTVLIPFLESVALQSNFIDLKPEEYSNKIELETLPQTKSFHINLVEKAIQTIKSNHLTKVVISREEEFLLKESNPIQLFKRLLSHYKSAFVYCWYHPKIGLWLGATPETLLTVTGNRFTTMALAGTQKYVDNLKPVWLPKEKEEQQLVTNFIVDNLNKLVSSLKVLDVETVKAGKLLHLQTKISGTLNSNLKLVVNALHPTPAVCGLPKEKSKKFILENENYNREFYTGFLGEINNKEKTSRNTNRRNVENNVYTSIKTVTNLYVNLRCMQLTDVKAKLYVGGGITKDSVPVDEWEETANKAQTMKKVLF</sequence>
<dbReference type="PANTHER" id="PTHR42839">
    <property type="entry name" value="ISOCHORISMATE SYNTHASE ENTC"/>
    <property type="match status" value="1"/>
</dbReference>
<dbReference type="InterPro" id="IPR005801">
    <property type="entry name" value="ADC_synthase"/>
</dbReference>
<dbReference type="PANTHER" id="PTHR42839:SF2">
    <property type="entry name" value="ISOCHORISMATE SYNTHASE ENTC"/>
    <property type="match status" value="1"/>
</dbReference>
<proteinExistence type="predicted"/>
<protein>
    <submittedName>
        <fullName evidence="2">Isochorismate synthase</fullName>
    </submittedName>
</protein>
<keyword evidence="3" id="KW-1185">Reference proteome</keyword>
<dbReference type="KEGG" id="lvn:BWR22_08920"/>
<dbReference type="RefSeq" id="WP_076733341.1">
    <property type="nucleotide sequence ID" value="NZ_CP019352.1"/>
</dbReference>
<evidence type="ECO:0000313" key="2">
    <source>
        <dbReference type="EMBL" id="APY00435.1"/>
    </source>
</evidence>
<dbReference type="InterPro" id="IPR015890">
    <property type="entry name" value="Chorismate_C"/>
</dbReference>